<evidence type="ECO:0000259" key="3">
    <source>
        <dbReference type="PROSITE" id="PS50237"/>
    </source>
</evidence>
<proteinExistence type="predicted"/>
<name>A0ABQ6M762_9STRA</name>
<evidence type="ECO:0000256" key="1">
    <source>
        <dbReference type="ARBA" id="ARBA00022786"/>
    </source>
</evidence>
<protein>
    <recommendedName>
        <fullName evidence="3">HECT domain-containing protein</fullName>
    </recommendedName>
</protein>
<accession>A0ABQ6M762</accession>
<feature type="active site" description="Glycyl thioester intermediate" evidence="2">
    <location>
        <position position="609"/>
    </location>
</feature>
<dbReference type="InterPro" id="IPR000569">
    <property type="entry name" value="HECT_dom"/>
</dbReference>
<dbReference type="SMART" id="SM00119">
    <property type="entry name" value="HECTc"/>
    <property type="match status" value="1"/>
</dbReference>
<dbReference type="InterPro" id="IPR042469">
    <property type="entry name" value="HECTD3"/>
</dbReference>
<sequence>YVWVGDEEESGEMDLGAGTGFKVVSLQSDPEIPASPTRILVKGKATRWDDACEIVLGEGGGEALGTFKGSKVVWRRKGPPNKVGFLAVRLNVSKPAMLAAVSRCARLHGPDVSLWPHCGKSGVEAWTREMDETLVAHLNKTAAAERGNTDRDDSLSPDGPASFSMSPFSFPLTSSTSPPGLQFVNNANYLNYFYRVALLQNYNSALNEVGGLVDLCNESVGSLGHSLRSLSPLVLQSVKGPKLRRALELTRGVGGNATTVILDNFLASKSIQADHRVVSNSQCIFVQAFQALGSKPSRVLRSVWDGDRVFQVSFRGESGSDAGGVFREGISRMIEDLFSDTIDLFVRCPNALHDINLNRDKYVANPAYCRDAAALSMYVFVGKLMGVSLRANLCLPFLLSSCVWKALCGATIGVEDLNEVDSLFVKYLDEIRDADEASFGWKHGEDAEQKLCWTCTGASGQVLVLKEGMGDVAVAFEDRFEFIDLCVEARLAELAGATERIREGVFEVVPPTALALYTWGEVEVLVCGNPTFDMDDWKAHTHYSGYTCDDPTVIMFWRIMESLTDVQKSDFVRFCWGRSRNPNVGQPWSSNFHITKRGDVGSLPSAHTCFNSIELPPYETEAVMREKLLCVIEYGVVGILNT</sequence>
<feature type="domain" description="HECT" evidence="3">
    <location>
        <begin position="296"/>
        <end position="642"/>
    </location>
</feature>
<keyword evidence="5" id="KW-1185">Reference proteome</keyword>
<feature type="non-terminal residue" evidence="4">
    <location>
        <position position="1"/>
    </location>
</feature>
<dbReference type="PANTHER" id="PTHR46654">
    <property type="entry name" value="E3 UBIQUITIN-PROTEIN LIGASE HECTD3"/>
    <property type="match status" value="1"/>
</dbReference>
<reference evidence="4 5" key="1">
    <citation type="journal article" date="2023" name="Commun. Biol.">
        <title>Genome analysis of Parmales, the sister group of diatoms, reveals the evolutionary specialization of diatoms from phago-mixotrophs to photoautotrophs.</title>
        <authorList>
            <person name="Ban H."/>
            <person name="Sato S."/>
            <person name="Yoshikawa S."/>
            <person name="Yamada K."/>
            <person name="Nakamura Y."/>
            <person name="Ichinomiya M."/>
            <person name="Sato N."/>
            <person name="Blanc-Mathieu R."/>
            <person name="Endo H."/>
            <person name="Kuwata A."/>
            <person name="Ogata H."/>
        </authorList>
    </citation>
    <scope>NUCLEOTIDE SEQUENCE [LARGE SCALE GENOMIC DNA]</scope>
</reference>
<dbReference type="EMBL" id="BRYB01005142">
    <property type="protein sequence ID" value="GMI20923.1"/>
    <property type="molecule type" value="Genomic_DNA"/>
</dbReference>
<evidence type="ECO:0000313" key="5">
    <source>
        <dbReference type="Proteomes" id="UP001165060"/>
    </source>
</evidence>
<dbReference type="PANTHER" id="PTHR46654:SF1">
    <property type="entry name" value="E3 UBIQUITIN-PROTEIN LIGASE HECTD3"/>
    <property type="match status" value="1"/>
</dbReference>
<comment type="caution">
    <text evidence="4">The sequence shown here is derived from an EMBL/GenBank/DDBJ whole genome shotgun (WGS) entry which is preliminary data.</text>
</comment>
<dbReference type="Gene3D" id="3.30.2410.10">
    <property type="entry name" value="Hect, E3 ligase catalytic domain"/>
    <property type="match status" value="1"/>
</dbReference>
<keyword evidence="1 2" id="KW-0833">Ubl conjugation pathway</keyword>
<organism evidence="4 5">
    <name type="scientific">Tetraparma gracilis</name>
    <dbReference type="NCBI Taxonomy" id="2962635"/>
    <lineage>
        <taxon>Eukaryota</taxon>
        <taxon>Sar</taxon>
        <taxon>Stramenopiles</taxon>
        <taxon>Ochrophyta</taxon>
        <taxon>Bolidophyceae</taxon>
        <taxon>Parmales</taxon>
        <taxon>Triparmaceae</taxon>
        <taxon>Tetraparma</taxon>
    </lineage>
</organism>
<dbReference type="SUPFAM" id="SSF56204">
    <property type="entry name" value="Hect, E3 ligase catalytic domain"/>
    <property type="match status" value="1"/>
</dbReference>
<gene>
    <name evidence="4" type="ORF">TeGR_g12497</name>
</gene>
<dbReference type="InterPro" id="IPR035983">
    <property type="entry name" value="Hect_E3_ubiquitin_ligase"/>
</dbReference>
<dbReference type="Proteomes" id="UP001165060">
    <property type="component" value="Unassembled WGS sequence"/>
</dbReference>
<evidence type="ECO:0000313" key="4">
    <source>
        <dbReference type="EMBL" id="GMI20923.1"/>
    </source>
</evidence>
<evidence type="ECO:0000256" key="2">
    <source>
        <dbReference type="PROSITE-ProRule" id="PRU00104"/>
    </source>
</evidence>
<dbReference type="Gene3D" id="3.30.2160.10">
    <property type="entry name" value="Hect, E3 ligase catalytic domain"/>
    <property type="match status" value="1"/>
</dbReference>
<dbReference type="Pfam" id="PF00632">
    <property type="entry name" value="HECT"/>
    <property type="match status" value="1"/>
</dbReference>
<dbReference type="PROSITE" id="PS50237">
    <property type="entry name" value="HECT"/>
    <property type="match status" value="1"/>
</dbReference>
<dbReference type="Gene3D" id="3.90.1750.10">
    <property type="entry name" value="Hect, E3 ligase catalytic domains"/>
    <property type="match status" value="1"/>
</dbReference>